<feature type="chain" id="PRO_5017058803" description="Right handed beta helix domain-containing protein" evidence="1">
    <location>
        <begin position="29"/>
        <end position="412"/>
    </location>
</feature>
<dbReference type="Proteomes" id="UP000252517">
    <property type="component" value="Unassembled WGS sequence"/>
</dbReference>
<keyword evidence="1" id="KW-0732">Signal</keyword>
<dbReference type="RefSeq" id="WP_114089062.1">
    <property type="nucleotide sequence ID" value="NZ_JPWH01000011.1"/>
</dbReference>
<dbReference type="InterPro" id="IPR011050">
    <property type="entry name" value="Pectin_lyase_fold/virulence"/>
</dbReference>
<evidence type="ECO:0000313" key="3">
    <source>
        <dbReference type="Proteomes" id="UP000252517"/>
    </source>
</evidence>
<sequence>MKSASRRNLTRCALSLPFILAATVSARAEEDPCPPLIPPVDMQKIMTDPDLTDMERLKLLQNSGRDIREPATWSGCHTVLDKTDIYAPITIEPGTTLKFKENAGLDIHSGGSLNASGTADKPVTFTADDEMPGYWYGLYFDSNSSKNRLVHSTITYAGGNQKGSGSPMKRATGDSNPATRAVMVHEGASLRLENTHISHAKGYGIEVLGALQDFKNNKIDHTDVPARLIPDTVGTIDENSTFTDNEKNRIDLVALGTLKQDASWVDPGIPYIWNHITTIAANLELQPGVEIRMGTESRMSISETGSLKAIGTAEKPIVIHGVSSVPGSWEGIYIKSNSDKNVWKYVRVADGGDGGSFKTSVYVGGYLDISDSWIENSRNIGLLVNKSSGIDATIKKSGIQYKDNKIDYQEKD</sequence>
<dbReference type="AlphaFoldDB" id="A0A367X3V4"/>
<dbReference type="OrthoDB" id="7335505at2"/>
<gene>
    <name evidence="2" type="ORF">TH25_14995</name>
</gene>
<comment type="caution">
    <text evidence="2">The sequence shown here is derived from an EMBL/GenBank/DDBJ whole genome shotgun (WGS) entry which is preliminary data.</text>
</comment>
<name>A0A367X3V4_9PROT</name>
<dbReference type="SUPFAM" id="SSF51126">
    <property type="entry name" value="Pectin lyase-like"/>
    <property type="match status" value="1"/>
</dbReference>
<reference evidence="2 3" key="1">
    <citation type="submission" date="2014-07" db="EMBL/GenBank/DDBJ databases">
        <title>Draft genome sequence of Thalassospira profundimaris S25-3-2.</title>
        <authorList>
            <person name="Lai Q."/>
            <person name="Shao Z."/>
        </authorList>
    </citation>
    <scope>NUCLEOTIDE SEQUENCE [LARGE SCALE GENOMIC DNA]</scope>
    <source>
        <strain evidence="2 3">S25-3-2</strain>
    </source>
</reference>
<evidence type="ECO:0000256" key="1">
    <source>
        <dbReference type="SAM" id="SignalP"/>
    </source>
</evidence>
<feature type="signal peptide" evidence="1">
    <location>
        <begin position="1"/>
        <end position="28"/>
    </location>
</feature>
<organism evidence="2 3">
    <name type="scientific">Thalassospira profundimaris</name>
    <dbReference type="NCBI Taxonomy" id="502049"/>
    <lineage>
        <taxon>Bacteria</taxon>
        <taxon>Pseudomonadati</taxon>
        <taxon>Pseudomonadota</taxon>
        <taxon>Alphaproteobacteria</taxon>
        <taxon>Rhodospirillales</taxon>
        <taxon>Thalassospiraceae</taxon>
        <taxon>Thalassospira</taxon>
    </lineage>
</organism>
<dbReference type="EMBL" id="JPWH01000011">
    <property type="protein sequence ID" value="RCK48356.1"/>
    <property type="molecule type" value="Genomic_DNA"/>
</dbReference>
<evidence type="ECO:0000313" key="2">
    <source>
        <dbReference type="EMBL" id="RCK48356.1"/>
    </source>
</evidence>
<protein>
    <recommendedName>
        <fullName evidence="4">Right handed beta helix domain-containing protein</fullName>
    </recommendedName>
</protein>
<evidence type="ECO:0008006" key="4">
    <source>
        <dbReference type="Google" id="ProtNLM"/>
    </source>
</evidence>
<proteinExistence type="predicted"/>
<accession>A0A367X3V4</accession>